<evidence type="ECO:0000256" key="5">
    <source>
        <dbReference type="SAM" id="Phobius"/>
    </source>
</evidence>
<dbReference type="AlphaFoldDB" id="A0A2X3HI66"/>
<evidence type="ECO:0000256" key="2">
    <source>
        <dbReference type="ARBA" id="ARBA00022692"/>
    </source>
</evidence>
<proteinExistence type="predicted"/>
<keyword evidence="4 5" id="KW-0472">Membrane</keyword>
<protein>
    <submittedName>
        <fullName evidence="6">YhgE/Pip N-terminal domain</fullName>
    </submittedName>
</protein>
<dbReference type="GO" id="GO:0016020">
    <property type="term" value="C:membrane"/>
    <property type="evidence" value="ECO:0007669"/>
    <property type="project" value="UniProtKB-SubCell"/>
</dbReference>
<reference evidence="6 7" key="1">
    <citation type="submission" date="2018-06" db="EMBL/GenBank/DDBJ databases">
        <authorList>
            <consortium name="Pathogen Informatics"/>
            <person name="Doyle S."/>
        </authorList>
    </citation>
    <scope>NUCLEOTIDE SEQUENCE [LARGE SCALE GENOMIC DNA]</scope>
    <source>
        <strain evidence="6 7">NCTC13940</strain>
    </source>
</reference>
<sequence>MKKIVDIFILDWRRLFQAPLALLLVIALIILPSLYAWFNIEALWDPYSNTSGIKVAVAIDDKGAEVTVPGETKK</sequence>
<name>A0A2X3HI66_9LIST</name>
<evidence type="ECO:0000256" key="4">
    <source>
        <dbReference type="ARBA" id="ARBA00023136"/>
    </source>
</evidence>
<feature type="transmembrane region" description="Helical" evidence="5">
    <location>
        <begin position="20"/>
        <end position="38"/>
    </location>
</feature>
<keyword evidence="2 5" id="KW-0812">Transmembrane</keyword>
<dbReference type="Proteomes" id="UP000250257">
    <property type="component" value="Unassembled WGS sequence"/>
</dbReference>
<comment type="subcellular location">
    <subcellularLocation>
        <location evidence="1">Membrane</location>
        <topology evidence="1">Multi-pass membrane protein</topology>
    </subcellularLocation>
</comment>
<dbReference type="PANTHER" id="PTHR43077:SF10">
    <property type="entry name" value="TRANSPORT PERMEASE PROTEIN"/>
    <property type="match status" value="1"/>
</dbReference>
<keyword evidence="3 5" id="KW-1133">Transmembrane helix</keyword>
<dbReference type="EMBL" id="UAWT01000051">
    <property type="protein sequence ID" value="SQC72347.1"/>
    <property type="molecule type" value="Genomic_DNA"/>
</dbReference>
<accession>A0A2X3HI66</accession>
<evidence type="ECO:0000256" key="1">
    <source>
        <dbReference type="ARBA" id="ARBA00004141"/>
    </source>
</evidence>
<evidence type="ECO:0000256" key="3">
    <source>
        <dbReference type="ARBA" id="ARBA00022989"/>
    </source>
</evidence>
<dbReference type="InterPro" id="IPR051328">
    <property type="entry name" value="T7SS_ABC-Transporter"/>
</dbReference>
<organism evidence="6 7">
    <name type="scientific">Listeria fleischmannii subsp. fleischmannii</name>
    <dbReference type="NCBI Taxonomy" id="1671902"/>
    <lineage>
        <taxon>Bacteria</taxon>
        <taxon>Bacillati</taxon>
        <taxon>Bacillota</taxon>
        <taxon>Bacilli</taxon>
        <taxon>Bacillales</taxon>
        <taxon>Listeriaceae</taxon>
        <taxon>Listeria</taxon>
    </lineage>
</organism>
<gene>
    <name evidence="6" type="ORF">NCTC13940_03069</name>
</gene>
<dbReference type="PANTHER" id="PTHR43077">
    <property type="entry name" value="TRANSPORT PERMEASE YVFS-RELATED"/>
    <property type="match status" value="1"/>
</dbReference>
<evidence type="ECO:0000313" key="7">
    <source>
        <dbReference type="Proteomes" id="UP000250257"/>
    </source>
</evidence>
<evidence type="ECO:0000313" key="6">
    <source>
        <dbReference type="EMBL" id="SQC72347.1"/>
    </source>
</evidence>